<organism evidence="11 12">
    <name type="scientific">Cellulomonas hominis</name>
    <dbReference type="NCBI Taxonomy" id="156981"/>
    <lineage>
        <taxon>Bacteria</taxon>
        <taxon>Bacillati</taxon>
        <taxon>Actinomycetota</taxon>
        <taxon>Actinomycetes</taxon>
        <taxon>Micrococcales</taxon>
        <taxon>Cellulomonadaceae</taxon>
        <taxon>Cellulomonas</taxon>
    </lineage>
</organism>
<dbReference type="GO" id="GO:0016779">
    <property type="term" value="F:nucleotidyltransferase activity"/>
    <property type="evidence" value="ECO:0007669"/>
    <property type="project" value="UniProtKB-KW"/>
</dbReference>
<keyword evidence="4" id="KW-0548">Nucleotidyltransferase</keyword>
<dbReference type="SUPFAM" id="SSF81301">
    <property type="entry name" value="Nucleotidyltransferase"/>
    <property type="match status" value="1"/>
</dbReference>
<comment type="similarity">
    <text evidence="9">Belongs to the MntA antitoxin family.</text>
</comment>
<comment type="cofactor">
    <cofactor evidence="1">
        <name>Mg(2+)</name>
        <dbReference type="ChEBI" id="CHEBI:18420"/>
    </cofactor>
</comment>
<dbReference type="AlphaFoldDB" id="A0A7Z8JY12"/>
<dbReference type="GO" id="GO:0005524">
    <property type="term" value="F:ATP binding"/>
    <property type="evidence" value="ECO:0007669"/>
    <property type="project" value="UniProtKB-KW"/>
</dbReference>
<name>A0A7Z8JY12_9CELL</name>
<protein>
    <submittedName>
        <fullName evidence="11">Nucleotidyltransferase family protein</fullName>
    </submittedName>
</protein>
<dbReference type="Pfam" id="PF01909">
    <property type="entry name" value="NTP_transf_2"/>
    <property type="match status" value="1"/>
</dbReference>
<comment type="caution">
    <text evidence="11">The sequence shown here is derived from an EMBL/GenBank/DDBJ whole genome shotgun (WGS) entry which is preliminary data.</text>
</comment>
<feature type="domain" description="Polymerase nucleotidyl transferase" evidence="10">
    <location>
        <begin position="22"/>
        <end position="87"/>
    </location>
</feature>
<evidence type="ECO:0000313" key="11">
    <source>
        <dbReference type="EMBL" id="TKR23005.1"/>
    </source>
</evidence>
<dbReference type="InterPro" id="IPR043519">
    <property type="entry name" value="NT_sf"/>
</dbReference>
<dbReference type="InterPro" id="IPR052038">
    <property type="entry name" value="Type-VII_TA_antitoxin"/>
</dbReference>
<keyword evidence="6" id="KW-0547">Nucleotide-binding</keyword>
<evidence type="ECO:0000256" key="2">
    <source>
        <dbReference type="ARBA" id="ARBA00022649"/>
    </source>
</evidence>
<gene>
    <name evidence="11" type="ORF">FA014_13510</name>
</gene>
<dbReference type="Gene3D" id="3.30.460.10">
    <property type="entry name" value="Beta Polymerase, domain 2"/>
    <property type="match status" value="1"/>
</dbReference>
<evidence type="ECO:0000256" key="6">
    <source>
        <dbReference type="ARBA" id="ARBA00022741"/>
    </source>
</evidence>
<evidence type="ECO:0000256" key="4">
    <source>
        <dbReference type="ARBA" id="ARBA00022695"/>
    </source>
</evidence>
<dbReference type="PANTHER" id="PTHR33571">
    <property type="entry name" value="SSL8005 PROTEIN"/>
    <property type="match status" value="1"/>
</dbReference>
<evidence type="ECO:0000256" key="8">
    <source>
        <dbReference type="ARBA" id="ARBA00022842"/>
    </source>
</evidence>
<sequence>MLDRVLGRQRDAIVATADKHGMSNVRVFGSVARGEDGPESDVDLLVDLAPEVSLFDLARLEVELTDLLGRPVDVVPARMLKPRVARTVEAIAL</sequence>
<accession>A0A7Z8JY12</accession>
<keyword evidence="5" id="KW-0479">Metal-binding</keyword>
<keyword evidence="8" id="KW-0460">Magnesium</keyword>
<keyword evidence="7" id="KW-0067">ATP-binding</keyword>
<evidence type="ECO:0000256" key="7">
    <source>
        <dbReference type="ARBA" id="ARBA00022840"/>
    </source>
</evidence>
<dbReference type="Proteomes" id="UP000308121">
    <property type="component" value="Unassembled WGS sequence"/>
</dbReference>
<dbReference type="OrthoDB" id="9803128at2"/>
<evidence type="ECO:0000256" key="9">
    <source>
        <dbReference type="ARBA" id="ARBA00038276"/>
    </source>
</evidence>
<evidence type="ECO:0000256" key="5">
    <source>
        <dbReference type="ARBA" id="ARBA00022723"/>
    </source>
</evidence>
<dbReference type="EMBL" id="SZYE01000119">
    <property type="protein sequence ID" value="TKR23005.1"/>
    <property type="molecule type" value="Genomic_DNA"/>
</dbReference>
<evidence type="ECO:0000313" key="12">
    <source>
        <dbReference type="Proteomes" id="UP000308121"/>
    </source>
</evidence>
<proteinExistence type="inferred from homology"/>
<evidence type="ECO:0000259" key="10">
    <source>
        <dbReference type="Pfam" id="PF01909"/>
    </source>
</evidence>
<dbReference type="InterPro" id="IPR002934">
    <property type="entry name" value="Polymerase_NTP_transf_dom"/>
</dbReference>
<keyword evidence="2" id="KW-1277">Toxin-antitoxin system</keyword>
<evidence type="ECO:0000256" key="3">
    <source>
        <dbReference type="ARBA" id="ARBA00022679"/>
    </source>
</evidence>
<dbReference type="PANTHER" id="PTHR33571:SF12">
    <property type="entry name" value="BSL3053 PROTEIN"/>
    <property type="match status" value="1"/>
</dbReference>
<keyword evidence="3 11" id="KW-0808">Transferase</keyword>
<dbReference type="GO" id="GO:0046872">
    <property type="term" value="F:metal ion binding"/>
    <property type="evidence" value="ECO:0007669"/>
    <property type="project" value="UniProtKB-KW"/>
</dbReference>
<dbReference type="CDD" id="cd05403">
    <property type="entry name" value="NT_KNTase_like"/>
    <property type="match status" value="1"/>
</dbReference>
<evidence type="ECO:0000256" key="1">
    <source>
        <dbReference type="ARBA" id="ARBA00001946"/>
    </source>
</evidence>
<reference evidence="11 12" key="1">
    <citation type="submission" date="2019-05" db="EMBL/GenBank/DDBJ databases">
        <title>Genome sequence of Cellulomonas hominis strain CS1.</title>
        <authorList>
            <person name="Belmont J."/>
            <person name="Maclea K.S."/>
        </authorList>
    </citation>
    <scope>NUCLEOTIDE SEQUENCE [LARGE SCALE GENOMIC DNA]</scope>
    <source>
        <strain evidence="11 12">CS1</strain>
    </source>
</reference>